<dbReference type="Proteomes" id="UP001500457">
    <property type="component" value="Unassembled WGS sequence"/>
</dbReference>
<dbReference type="InterPro" id="IPR054271">
    <property type="entry name" value="DUF7002"/>
</dbReference>
<proteinExistence type="predicted"/>
<name>A0ABP9E2M8_9PSEU</name>
<keyword evidence="2" id="KW-1185">Reference proteome</keyword>
<evidence type="ECO:0000313" key="1">
    <source>
        <dbReference type="EMBL" id="GAA4863904.1"/>
    </source>
</evidence>
<reference evidence="2" key="1">
    <citation type="journal article" date="2019" name="Int. J. Syst. Evol. Microbiol.">
        <title>The Global Catalogue of Microorganisms (GCM) 10K type strain sequencing project: providing services to taxonomists for standard genome sequencing and annotation.</title>
        <authorList>
            <consortium name="The Broad Institute Genomics Platform"/>
            <consortium name="The Broad Institute Genome Sequencing Center for Infectious Disease"/>
            <person name="Wu L."/>
            <person name="Ma J."/>
        </authorList>
    </citation>
    <scope>NUCLEOTIDE SEQUENCE [LARGE SCALE GENOMIC DNA]</scope>
    <source>
        <strain evidence="2">JCM 17983</strain>
    </source>
</reference>
<organism evidence="1 2">
    <name type="scientific">Actinomycetospora straminea</name>
    <dbReference type="NCBI Taxonomy" id="663607"/>
    <lineage>
        <taxon>Bacteria</taxon>
        <taxon>Bacillati</taxon>
        <taxon>Actinomycetota</taxon>
        <taxon>Actinomycetes</taxon>
        <taxon>Pseudonocardiales</taxon>
        <taxon>Pseudonocardiaceae</taxon>
        <taxon>Actinomycetospora</taxon>
    </lineage>
</organism>
<dbReference type="RefSeq" id="WP_274229576.1">
    <property type="nucleotide sequence ID" value="NZ_BAABHQ010000002.1"/>
</dbReference>
<accession>A0ABP9E2M8</accession>
<dbReference type="Pfam" id="PF22531">
    <property type="entry name" value="DUF7002"/>
    <property type="match status" value="1"/>
</dbReference>
<evidence type="ECO:0000313" key="2">
    <source>
        <dbReference type="Proteomes" id="UP001500457"/>
    </source>
</evidence>
<gene>
    <name evidence="1" type="ORF">GCM10023203_09560</name>
</gene>
<comment type="caution">
    <text evidence="1">The sequence shown here is derived from an EMBL/GenBank/DDBJ whole genome shotgun (WGS) entry which is preliminary data.</text>
</comment>
<protein>
    <submittedName>
        <fullName evidence="1">Uncharacterized protein</fullName>
    </submittedName>
</protein>
<dbReference type="EMBL" id="BAABHQ010000002">
    <property type="protein sequence ID" value="GAA4863904.1"/>
    <property type="molecule type" value="Genomic_DNA"/>
</dbReference>
<sequence length="207" mass="22237">MSGAGPTPGDLAARHPRLFHMAEAGAWPSIREHGLASAAALVERFGAPSALVTGRRTTAVPLGDGVVLRDNGVLHDGQLARCLDGMAIPDFYRMLNGRVYFWPTRRRVRGLLAARAYRARAHLVLEIDTARLLARHADAVRLSPINMGATLINPPRRGPHTARRLADWPPGRAVAEVSVEHAVPDVADLVVAAAVHHPDGRVDPVAL</sequence>